<dbReference type="STRING" id="520822.A0A151I5Q4"/>
<evidence type="ECO:0000256" key="1">
    <source>
        <dbReference type="ARBA" id="ARBA00008738"/>
    </source>
</evidence>
<feature type="compositionally biased region" description="Basic and acidic residues" evidence="2">
    <location>
        <begin position="1838"/>
        <end position="1974"/>
    </location>
</feature>
<feature type="compositionally biased region" description="Basic and acidic residues" evidence="2">
    <location>
        <begin position="919"/>
        <end position="935"/>
    </location>
</feature>
<reference evidence="3 4" key="1">
    <citation type="submission" date="2015-09" db="EMBL/GenBank/DDBJ databases">
        <title>Atta colombica WGS genome.</title>
        <authorList>
            <person name="Nygaard S."/>
            <person name="Hu H."/>
            <person name="Boomsma J."/>
            <person name="Zhang G."/>
        </authorList>
    </citation>
    <scope>NUCLEOTIDE SEQUENCE [LARGE SCALE GENOMIC DNA]</scope>
    <source>
        <strain evidence="3">Treedump-2</strain>
        <tissue evidence="3">Whole body</tissue>
    </source>
</reference>
<proteinExistence type="inferred from homology"/>
<accession>A0A151I5Q4</accession>
<feature type="compositionally biased region" description="Basic and acidic residues" evidence="2">
    <location>
        <begin position="952"/>
        <end position="970"/>
    </location>
</feature>
<feature type="region of interest" description="Disordered" evidence="2">
    <location>
        <begin position="1377"/>
        <end position="1529"/>
    </location>
</feature>
<feature type="compositionally biased region" description="Basic and acidic residues" evidence="2">
    <location>
        <begin position="788"/>
        <end position="820"/>
    </location>
</feature>
<feature type="compositionally biased region" description="Basic and acidic residues" evidence="2">
    <location>
        <begin position="3120"/>
        <end position="3130"/>
    </location>
</feature>
<dbReference type="GO" id="GO:0005879">
    <property type="term" value="C:axonemal microtubule"/>
    <property type="evidence" value="ECO:0007669"/>
    <property type="project" value="TreeGrafter"/>
</dbReference>
<feature type="compositionally biased region" description="Basic and acidic residues" evidence="2">
    <location>
        <begin position="1982"/>
        <end position="2031"/>
    </location>
</feature>
<feature type="compositionally biased region" description="Low complexity" evidence="2">
    <location>
        <begin position="21"/>
        <end position="49"/>
    </location>
</feature>
<dbReference type="GO" id="GO:0036126">
    <property type="term" value="C:sperm flagellum"/>
    <property type="evidence" value="ECO:0007669"/>
    <property type="project" value="TreeGrafter"/>
</dbReference>
<feature type="compositionally biased region" description="Basic and acidic residues" evidence="2">
    <location>
        <begin position="1230"/>
        <end position="1272"/>
    </location>
</feature>
<feature type="compositionally biased region" description="Polar residues" evidence="2">
    <location>
        <begin position="3417"/>
        <end position="3435"/>
    </location>
</feature>
<feature type="compositionally biased region" description="Polar residues" evidence="2">
    <location>
        <begin position="3687"/>
        <end position="3704"/>
    </location>
</feature>
<feature type="compositionally biased region" description="Basic and acidic residues" evidence="2">
    <location>
        <begin position="3311"/>
        <end position="3364"/>
    </location>
</feature>
<feature type="compositionally biased region" description="Basic and acidic residues" evidence="2">
    <location>
        <begin position="450"/>
        <end position="479"/>
    </location>
</feature>
<feature type="compositionally biased region" description="Low complexity" evidence="2">
    <location>
        <begin position="91"/>
        <end position="104"/>
    </location>
</feature>
<feature type="compositionally biased region" description="Basic and acidic residues" evidence="2">
    <location>
        <begin position="977"/>
        <end position="1002"/>
    </location>
</feature>
<feature type="compositionally biased region" description="Basic and acidic residues" evidence="2">
    <location>
        <begin position="2905"/>
        <end position="2960"/>
    </location>
</feature>
<feature type="region of interest" description="Disordered" evidence="2">
    <location>
        <begin position="619"/>
        <end position="639"/>
    </location>
</feature>
<feature type="compositionally biased region" description="Basic and acidic residues" evidence="2">
    <location>
        <begin position="759"/>
        <end position="772"/>
    </location>
</feature>
<dbReference type="GO" id="GO:0036064">
    <property type="term" value="C:ciliary basal body"/>
    <property type="evidence" value="ECO:0007669"/>
    <property type="project" value="TreeGrafter"/>
</dbReference>
<feature type="compositionally biased region" description="Polar residues" evidence="2">
    <location>
        <begin position="130"/>
        <end position="144"/>
    </location>
</feature>
<feature type="compositionally biased region" description="Basic and acidic residues" evidence="2">
    <location>
        <begin position="538"/>
        <end position="551"/>
    </location>
</feature>
<dbReference type="PANTHER" id="PTHR31516:SF16">
    <property type="entry name" value="TITIN"/>
    <property type="match status" value="1"/>
</dbReference>
<feature type="compositionally biased region" description="Basic and acidic residues" evidence="2">
    <location>
        <begin position="3292"/>
        <end position="3304"/>
    </location>
</feature>
<feature type="compositionally biased region" description="Basic and acidic residues" evidence="2">
    <location>
        <begin position="120"/>
        <end position="129"/>
    </location>
</feature>
<feature type="region of interest" description="Disordered" evidence="2">
    <location>
        <begin position="1"/>
        <end position="64"/>
    </location>
</feature>
<feature type="compositionally biased region" description="Polar residues" evidence="2">
    <location>
        <begin position="1165"/>
        <end position="1179"/>
    </location>
</feature>
<feature type="region of interest" description="Disordered" evidence="2">
    <location>
        <begin position="3039"/>
        <end position="3168"/>
    </location>
</feature>
<dbReference type="GO" id="GO:0005814">
    <property type="term" value="C:centriole"/>
    <property type="evidence" value="ECO:0007669"/>
    <property type="project" value="TreeGrafter"/>
</dbReference>
<feature type="compositionally biased region" description="Low complexity" evidence="2">
    <location>
        <begin position="205"/>
        <end position="221"/>
    </location>
</feature>
<dbReference type="GO" id="GO:0008017">
    <property type="term" value="F:microtubule binding"/>
    <property type="evidence" value="ECO:0007669"/>
    <property type="project" value="InterPro"/>
</dbReference>
<feature type="region of interest" description="Disordered" evidence="2">
    <location>
        <begin position="3292"/>
        <end position="3364"/>
    </location>
</feature>
<feature type="region of interest" description="Disordered" evidence="2">
    <location>
        <begin position="434"/>
        <end position="552"/>
    </location>
</feature>
<organism evidence="3 4">
    <name type="scientific">Atta colombica</name>
    <dbReference type="NCBI Taxonomy" id="520822"/>
    <lineage>
        <taxon>Eukaryota</taxon>
        <taxon>Metazoa</taxon>
        <taxon>Ecdysozoa</taxon>
        <taxon>Arthropoda</taxon>
        <taxon>Hexapoda</taxon>
        <taxon>Insecta</taxon>
        <taxon>Pterygota</taxon>
        <taxon>Neoptera</taxon>
        <taxon>Endopterygota</taxon>
        <taxon>Hymenoptera</taxon>
        <taxon>Apocrita</taxon>
        <taxon>Aculeata</taxon>
        <taxon>Formicoidea</taxon>
        <taxon>Formicidae</taxon>
        <taxon>Myrmicinae</taxon>
        <taxon>Atta</taxon>
    </lineage>
</organism>
<feature type="compositionally biased region" description="Low complexity" evidence="2">
    <location>
        <begin position="1145"/>
        <end position="1162"/>
    </location>
</feature>
<feature type="compositionally biased region" description="Basic and acidic residues" evidence="2">
    <location>
        <begin position="734"/>
        <end position="752"/>
    </location>
</feature>
<feature type="region of interest" description="Disordered" evidence="2">
    <location>
        <begin position="3585"/>
        <end position="3612"/>
    </location>
</feature>
<feature type="compositionally biased region" description="Polar residues" evidence="2">
    <location>
        <begin position="434"/>
        <end position="444"/>
    </location>
</feature>
<dbReference type="PANTHER" id="PTHR31516">
    <property type="entry name" value="STABILIZER OF AXONEMAL MICROTUBULES 2"/>
    <property type="match status" value="1"/>
</dbReference>
<feature type="compositionally biased region" description="Basic and acidic residues" evidence="2">
    <location>
        <begin position="1035"/>
        <end position="1070"/>
    </location>
</feature>
<feature type="compositionally biased region" description="Polar residues" evidence="2">
    <location>
        <begin position="3597"/>
        <end position="3612"/>
    </location>
</feature>
<feature type="compositionally biased region" description="Basic and acidic residues" evidence="2">
    <location>
        <begin position="619"/>
        <end position="633"/>
    </location>
</feature>
<feature type="compositionally biased region" description="Basic and acidic residues" evidence="2">
    <location>
        <begin position="1476"/>
        <end position="1519"/>
    </location>
</feature>
<feature type="compositionally biased region" description="Basic and acidic residues" evidence="2">
    <location>
        <begin position="1433"/>
        <end position="1463"/>
    </location>
</feature>
<protein>
    <recommendedName>
        <fullName evidence="5">Titin</fullName>
    </recommendedName>
</protein>
<name>A0A151I5Q4_9HYME</name>
<feature type="compositionally biased region" description="Basic and acidic residues" evidence="2">
    <location>
        <begin position="494"/>
        <end position="507"/>
    </location>
</feature>
<sequence length="3914" mass="448459">MTIHKKGTVSRLKNAGTAKNEVATTSTSSDVTTTETVEVVSSTSVVEESNQVKESESRSSMMEVTSASREVIMDSKGNIIKVIETPPQTIQQSSSSRRTGKSSQDFIAGEQVQSIKQAKTTHEIPREHATSLSESRTIQGETIEQASQSMQTQSQSTSHSMIQQSSSSNVLIESSSVSEDHSGHRSTVAVSHDIKNRAHVPISQTSSKSTESTHVSSETSEAVTKDGQTMSSTTRIRETGERINDNGKTMSTSSREIDSEHTITPFNVTVIKNTDDIKRNDDKSMRSDLKSEKSNIEISTRCNKPGQSTWDGTFVYEKPATPKDKNVVDKTVSSKIHSDTRDNETSVKITQETSTQEVSFIDQNVSSSSSMTRDSKTIDEGQRTMTCLRDITPEKTAADTTDFASEKYSKGLTRYSKPGDSTWDGSFVVEKITTQPKNQRNDSGVNMFHGRGDNVMETTQRRDFKEKSTDGTYEKESSETMRVVKGATDSTRFISEERRDVSRETSIHIDGSPLSKDEHPARVSSPSQRRLGRPSEFIYEKSQDDVKKHPSDITVVRTTEKRHDTVDVQDVSEEQNISNVTESVSTSYIVEYAISGDKKNVEKVTSVSDIILEEDSPENKITRGHESQEKQTKFDTTSRCYKPSQSAWDGTFVYERPVTPDSRRRSEDKRTVKTIDIRDVTEDNSINEADVTSTSYIVEHSSSQQSFSDIRDANVRSTRYETVVYEGRPVETTIRFDGDTSRSKVSTTERRTSPSPRPRSPEKIPKDRDLRSIKPGSSTWDGTFVLEKSQEKKRTPSKESIDMLPDKSRPVDNKKTPYVDTSKKYVSETTIDLRDVKQEVSSTSEIMENSIVMEQSRMHESYTDSSNLDFSTTSVETVTIRDGQPITTQKTVTIQESPHSGAKSLPSSDVIITTDIKETTVKSEKKESRADDRSYRPLKPGSSTWDGSFVYEKSEERRPSDKKSPKDVHRTVAKQSPIKEQRTDNVDHRTVTILDTSKDIRSATDYSTSSVTVEQTFITDSKTYDSSNISKIFIKESAEDKVRETDKKSRQLFDEKPEPSPRQHPKDTKEPKHKKPQSPVDRTHRPSKPGASTWDGSFVYEKPEEKRPGDRKVPKDIKTEDKQSPIKEKPSDIADHRTSVTILNTSKDVSSSVDYSTSSVMVEQTYVTDSKTYDSSNISKIYIKESPKDKVHPIDYETSKQPSDEKPQKSPVDRTHRPSKPGASTWDGSFVHEKPQDTQKKPTRDESTEVPKKPADERKPIEKESKPVDQKGKTLLTPISRKSMETQKDITEIRHAVEDVADITHADITRTSEVLQQSYVIDQSSRFTSVQDVRDVKDERVITEFTTDTRKDVRDVTESTKEFIDKEQVTSMVARDVIDTRFDTITGPALRSSTDSTRKPSPERPGYPRGIPGLREDDRPKPTPIAGKPSRPPQREKSPQRPVDGRPSEIRPKTPEKLRDHTSPTRRPQPAAGKPSRPEEKPVAFKKSDKESEPSKSKPSRLAEKPKKLEQDVPKRGDQSPDSLEEDVIYPKSVPVPDILSKIPLKEQCICELCTCGRHRCLHNLPQEHLEFSYEEPLHTVTSYRQDYDEKHVEKQTKYYHKDHLHTEGEFIGQRRTDYVATRGERAPVRKPQDHLKPEDNLKPEGEFIGKPREEAPKYGERAPITKPKDNLKFEGDFDTTTTTELVFTGTPGERPIPIRRNTYTKIEGDFTDETTTRSQYIDHRSIQRAEIVKRTDNLTVGEGEFTGTSHIKEDFQTHVIDRESQWRPKYPEDIDRFYNKTDIIDSTTTTQEQFRTFDQADYKSTIVIKRGDNLRPEGPFEALPHTKDDYVTPILLRKPEPQKPIDNLKPEGPFEGRPKDDYSPKRGERYEVKRPEDNLRPEGPFEGRPKDDYKPTRGERADVKRPEDNLRPEGSFEGRPKDDYAPKRSERPEVKRPEDNLRPEGSFEGRPKDDYRPTKGERADVKRPQDNLKPEGLFQGRPKDDFTPKTAERPEVKRPKDNLRPEGDFSDRPKDQYIPGEKRTPIRHLDNLYPEGDFERPMPIPYGPGDRASIVRHPDNLFPIGEFPDREIKPFKPAERRTPVKHVDNLRPEGDFDGKPKDDYRPTKGERANVKRPEDNLRPEGPFEGRPKDDYSPKRAERPEVKRPEDNLRPEGDFERPEKAPIGPAERRTPIKYLDNLRSEGEFERPRQDGYRPAEKPEIKKPVDNLRPEGEFERPRPEKYAPAEKRTPVKHPDNLKPEGEFERPRHDGYRPAEKSEVKKPMDNLRPEGEFERPRPEKYTPAEKRTPVKHPDNLKSEGEFERPRHDGYRPAEKPEVKKPMDNLRPEGEFERPRPEKYAPAEKRTPIKHPDNLKSEGEFERPRQDVYRPAEKPEVKKAVDNLRPEGEFERPRPEKYTPAEKRTPVKHSDNLKSEEGDFVRQPKEEVPKKGERADVKKPRDNLRPEGEFERPEKKPIGPAEKRTPIKHSDNLKPEGEFERPIPEKFKPAERPIIKKPHDNLKPEGEFLSRPKDETPKKERRTPIKHSDNLKPEGKFERPEQESYHPAERPEVKKPTDNLKPEGDFERPHPEKYIPAEKRTPVKHPDNLKPEGEFIGRPKEDFTPTKGDRAEVKKPEDNLKPEGPFEGRPKDDYSPKKAERPEIKKPEDNLKPEGDFVRRPKEEAPKKGEKADVRKPKDNLRPEGDFERPEKKPIGPAERRSPIKHSDNLKPEGEFERPMPEEFKPAERPVVKKPHDNLKPEGKFVSRPKEEAPKKGERADVKKPQDNLQPEGVFERLEKKPIGPAERRSPIKHSDNLKPEGEFISRPKEEAPKKGERVDIRRPQDNLRPEGDFERPEKKPIGPAERRTPIKHADNLKPEGEFEKRPKEKIPIKGERADVTKPRDNLRPEGDFVRPQKSSIGPAERRTPIRHEDNLHPEGEFIGRPKDDFIPKRVDRPIQKKPKDNLKPEGEFIGKPKDDYKLTKGEKTEIVMYQDNLKMEGDIDVYRSRDDYVTTSKRERVDIVHHEDNLKIEGEFVDIHRRDDYRVTHGERSEVIRREDNLYPEGDFERPEKAPVGPAERRSPIKHPDNLKSEGDFVQRPKETVPIKGDRAIVKKPKDNLKPEGEFERPAKSFVGPGERRSPIKHPDNLYPEGEFVGRPKKDTPLKGDRADVKKPKDNLHPEGEFAKRDFYIVPKDDFIPKRGDRSPVKKPQDNLRPEGEMKVSPKDDYKYINGDRVEIRRHEDHLRMEGQIDTHRSRDDYKKITRVEKVDVKRHEDNLRMEGEFIDVRRKDDYVHVVGERVPIKKRTDNLRPEGDFDRPQKIVIGPGEKRTPIKHPDNLKPEGDFERRTPDKIGPGERRSPIRHADNLKPEGDFIGRPRDDFIPKRAEKIEIVKREDNLKMLGDFEDTTSHKSTYTIVRGERADIKSHEDNLKLSTGTMETKTTSKDTYTPSKHEPSPAGKTVNRRRHMESSISLGDDTTVMTTTNQRNYNTYTKRTGKDIAAKMSQIESDTRKTVESQTLADGTVVTTVKRTTTSAQSFTEGLNHRGQIVRAEDTSRYAIDATHGEHHRHQQHQQQQHVERHHQEMTKRDYVNAQHMETRQRSATKQHEQHTISTQARYNSSSPEFRQSINEQTTLERSHVDSATKFGHHRKNVISSSSADINNAVLHRRGVASSTEALHTISSTAADQRKSISNLAESGQYISNSSQSNDRRSLTSLHRSSKEVNPWASSSYERPQRIIRQDNLSVGGKFYSQSEAKSYGNFSQSTQKVERVQKQTNASHINLGDGSTVSSSMYKKEYVPRHRGPCPAALLEAKQAPFKHTRDTQKHKFYMPVVSNFSVKSRTKFLAHDLHCSRRLSPAHTFGDPRYKNVADLQFPGQIANTMIVVVKRPNLIRSRAPPDQTDFLLCRFHALVRERMLPCVAILRSRH</sequence>
<gene>
    <name evidence="3" type="ORF">ALC53_03190</name>
</gene>
<feature type="compositionally biased region" description="Basic and acidic residues" evidence="2">
    <location>
        <begin position="2068"/>
        <end position="2767"/>
    </location>
</feature>
<evidence type="ECO:0008006" key="5">
    <source>
        <dbReference type="Google" id="ProtNLM"/>
    </source>
</evidence>
<dbReference type="InterPro" id="IPR033336">
    <property type="entry name" value="SAXO1/2"/>
</dbReference>
<feature type="region of interest" description="Disordered" evidence="2">
    <location>
        <begin position="3687"/>
        <end position="3718"/>
    </location>
</feature>
<dbReference type="Proteomes" id="UP000078540">
    <property type="component" value="Unassembled WGS sequence"/>
</dbReference>
<feature type="compositionally biased region" description="Basic and acidic residues" evidence="2">
    <location>
        <begin position="235"/>
        <end position="245"/>
    </location>
</feature>
<feature type="compositionally biased region" description="Basic and acidic residues" evidence="2">
    <location>
        <begin position="3039"/>
        <end position="3113"/>
    </location>
</feature>
<keyword evidence="4" id="KW-1185">Reference proteome</keyword>
<feature type="compositionally biased region" description="Basic and acidic residues" evidence="2">
    <location>
        <begin position="1182"/>
        <end position="1216"/>
    </location>
</feature>
<feature type="compositionally biased region" description="Basic and acidic residues" evidence="2">
    <location>
        <begin position="3138"/>
        <end position="3168"/>
    </location>
</feature>
<evidence type="ECO:0000313" key="4">
    <source>
        <dbReference type="Proteomes" id="UP000078540"/>
    </source>
</evidence>
<evidence type="ECO:0000256" key="2">
    <source>
        <dbReference type="SAM" id="MobiDB-lite"/>
    </source>
</evidence>
<feature type="region of interest" description="Disordered" evidence="2">
    <location>
        <begin position="3180"/>
        <end position="3211"/>
    </location>
</feature>
<feature type="region of interest" description="Disordered" evidence="2">
    <location>
        <begin position="919"/>
        <end position="1012"/>
    </location>
</feature>
<feature type="region of interest" description="Disordered" evidence="2">
    <location>
        <begin position="85"/>
        <end position="257"/>
    </location>
</feature>
<feature type="region of interest" description="Disordered" evidence="2">
    <location>
        <begin position="1627"/>
        <end position="1653"/>
    </location>
</feature>
<dbReference type="EMBL" id="KQ976425">
    <property type="protein sequence ID" value="KYM88088.1"/>
    <property type="molecule type" value="Genomic_DNA"/>
</dbReference>
<comment type="similarity">
    <text evidence="1">Belongs to the FAM154 family.</text>
</comment>
<feature type="compositionally biased region" description="Basic and acidic residues" evidence="2">
    <location>
        <begin position="2775"/>
        <end position="2896"/>
    </location>
</feature>
<feature type="region of interest" description="Disordered" evidence="2">
    <location>
        <begin position="733"/>
        <end position="820"/>
    </location>
</feature>
<feature type="region of interest" description="Disordered" evidence="2">
    <location>
        <begin position="1035"/>
        <end position="1287"/>
    </location>
</feature>
<feature type="compositionally biased region" description="Low complexity" evidence="2">
    <location>
        <begin position="145"/>
        <end position="177"/>
    </location>
</feature>
<feature type="compositionally biased region" description="Basic and acidic residues" evidence="2">
    <location>
        <begin position="3585"/>
        <end position="3596"/>
    </location>
</feature>
<evidence type="ECO:0000313" key="3">
    <source>
        <dbReference type="EMBL" id="KYM88088.1"/>
    </source>
</evidence>
<feature type="region of interest" description="Disordered" evidence="2">
    <location>
        <begin position="1837"/>
        <end position="2960"/>
    </location>
</feature>
<feature type="compositionally biased region" description="Basic and acidic residues" evidence="2">
    <location>
        <begin position="1101"/>
        <end position="1138"/>
    </location>
</feature>
<feature type="region of interest" description="Disordered" evidence="2">
    <location>
        <begin position="3412"/>
        <end position="3457"/>
    </location>
</feature>